<sequence length="62" mass="6670">MAAKAKRAISLEPFGIADWFFATAFVFNALSSIGELECLGSLDFIGFDQSLVGRILLAWTAA</sequence>
<keyword evidence="2" id="KW-1185">Reference proteome</keyword>
<protein>
    <submittedName>
        <fullName evidence="1">Uncharacterized protein</fullName>
    </submittedName>
</protein>
<organism evidence="1 2">
    <name type="scientific">Flagellimonas iocasae</name>
    <dbReference type="NCBI Taxonomy" id="2055905"/>
    <lineage>
        <taxon>Bacteria</taxon>
        <taxon>Pseudomonadati</taxon>
        <taxon>Bacteroidota</taxon>
        <taxon>Flavobacteriia</taxon>
        <taxon>Flavobacteriales</taxon>
        <taxon>Flavobacteriaceae</taxon>
        <taxon>Flagellimonas</taxon>
    </lineage>
</organism>
<comment type="caution">
    <text evidence="1">The sequence shown here is derived from an EMBL/GenBank/DDBJ whole genome shotgun (WGS) entry which is preliminary data.</text>
</comment>
<gene>
    <name evidence="1" type="ORF">ACFSJE_05095</name>
</gene>
<reference evidence="2" key="1">
    <citation type="journal article" date="2019" name="Int. J. Syst. Evol. Microbiol.">
        <title>The Global Catalogue of Microorganisms (GCM) 10K type strain sequencing project: providing services to taxonomists for standard genome sequencing and annotation.</title>
        <authorList>
            <consortium name="The Broad Institute Genomics Platform"/>
            <consortium name="The Broad Institute Genome Sequencing Center for Infectious Disease"/>
            <person name="Wu L."/>
            <person name="Ma J."/>
        </authorList>
    </citation>
    <scope>NUCLEOTIDE SEQUENCE [LARGE SCALE GENOMIC DNA]</scope>
    <source>
        <strain evidence="2">JCM 3389</strain>
    </source>
</reference>
<name>A0ABW4XUD1_9FLAO</name>
<evidence type="ECO:0000313" key="1">
    <source>
        <dbReference type="EMBL" id="MFD2099141.1"/>
    </source>
</evidence>
<dbReference type="RefSeq" id="WP_235855404.1">
    <property type="nucleotide sequence ID" value="NZ_JBHUHU010000001.1"/>
</dbReference>
<accession>A0ABW4XUD1</accession>
<proteinExistence type="predicted"/>
<dbReference type="EMBL" id="JBHUHU010000001">
    <property type="protein sequence ID" value="MFD2099141.1"/>
    <property type="molecule type" value="Genomic_DNA"/>
</dbReference>
<dbReference type="Proteomes" id="UP001597342">
    <property type="component" value="Unassembled WGS sequence"/>
</dbReference>
<evidence type="ECO:0000313" key="2">
    <source>
        <dbReference type="Proteomes" id="UP001597342"/>
    </source>
</evidence>